<evidence type="ECO:0000256" key="10">
    <source>
        <dbReference type="ARBA" id="ARBA00047639"/>
    </source>
</evidence>
<evidence type="ECO:0000256" key="7">
    <source>
        <dbReference type="ARBA" id="ARBA00022840"/>
    </source>
</evidence>
<dbReference type="InterPro" id="IPR036621">
    <property type="entry name" value="Anticodon-bd_dom_sf"/>
</dbReference>
<accession>A0A1I5F2A2</accession>
<dbReference type="PANTHER" id="PTHR43707">
    <property type="entry name" value="HISTIDYL-TRNA SYNTHETASE"/>
    <property type="match status" value="1"/>
</dbReference>
<dbReference type="PANTHER" id="PTHR43707:SF1">
    <property type="entry name" value="HISTIDINE--TRNA LIGASE, MITOCHONDRIAL-RELATED"/>
    <property type="match status" value="1"/>
</dbReference>
<comment type="catalytic activity">
    <reaction evidence="10 11">
        <text>tRNA(His) + L-histidine + ATP = L-histidyl-tRNA(His) + AMP + diphosphate + H(+)</text>
        <dbReference type="Rhea" id="RHEA:17313"/>
        <dbReference type="Rhea" id="RHEA-COMP:9665"/>
        <dbReference type="Rhea" id="RHEA-COMP:9689"/>
        <dbReference type="ChEBI" id="CHEBI:15378"/>
        <dbReference type="ChEBI" id="CHEBI:30616"/>
        <dbReference type="ChEBI" id="CHEBI:33019"/>
        <dbReference type="ChEBI" id="CHEBI:57595"/>
        <dbReference type="ChEBI" id="CHEBI:78442"/>
        <dbReference type="ChEBI" id="CHEBI:78527"/>
        <dbReference type="ChEBI" id="CHEBI:456215"/>
        <dbReference type="EC" id="6.1.1.21"/>
    </reaction>
</comment>
<dbReference type="CDD" id="cd00859">
    <property type="entry name" value="HisRS_anticodon"/>
    <property type="match status" value="1"/>
</dbReference>
<feature type="binding site" evidence="12">
    <location>
        <position position="129"/>
    </location>
    <ligand>
        <name>L-histidine</name>
        <dbReference type="ChEBI" id="CHEBI:57595"/>
    </ligand>
</feature>
<feature type="domain" description="Aminoacyl-transfer RNA synthetases class-II family profile" evidence="13">
    <location>
        <begin position="1"/>
        <end position="325"/>
    </location>
</feature>
<dbReference type="RefSeq" id="WP_074798547.1">
    <property type="nucleotide sequence ID" value="NZ_FOVJ01000010.1"/>
</dbReference>
<keyword evidence="7 11" id="KW-0067">ATP-binding</keyword>
<proteinExistence type="inferred from homology"/>
<dbReference type="CDD" id="cd00773">
    <property type="entry name" value="HisRS-like_core"/>
    <property type="match status" value="1"/>
</dbReference>
<dbReference type="GO" id="GO:0004821">
    <property type="term" value="F:histidine-tRNA ligase activity"/>
    <property type="evidence" value="ECO:0007669"/>
    <property type="project" value="UniProtKB-UniRule"/>
</dbReference>
<comment type="similarity">
    <text evidence="2 11">Belongs to the class-II aminoacyl-tRNA synthetase family.</text>
</comment>
<dbReference type="SUPFAM" id="SSF52954">
    <property type="entry name" value="Class II aaRS ABD-related"/>
    <property type="match status" value="1"/>
</dbReference>
<dbReference type="FunFam" id="3.30.930.10:FF:000005">
    <property type="entry name" value="Histidine--tRNA ligase"/>
    <property type="match status" value="1"/>
</dbReference>
<dbReference type="InterPro" id="IPR045864">
    <property type="entry name" value="aa-tRNA-synth_II/BPL/LPL"/>
</dbReference>
<feature type="binding site" evidence="12">
    <location>
        <begin position="264"/>
        <end position="265"/>
    </location>
    <ligand>
        <name>L-histidine</name>
        <dbReference type="ChEBI" id="CHEBI:57595"/>
    </ligand>
</feature>
<dbReference type="Gene3D" id="3.40.50.800">
    <property type="entry name" value="Anticodon-binding domain"/>
    <property type="match status" value="1"/>
</dbReference>
<feature type="binding site" evidence="12">
    <location>
        <begin position="85"/>
        <end position="87"/>
    </location>
    <ligand>
        <name>L-histidine</name>
        <dbReference type="ChEBI" id="CHEBI:57595"/>
    </ligand>
</feature>
<dbReference type="EC" id="6.1.1.21" evidence="11"/>
<evidence type="ECO:0000256" key="11">
    <source>
        <dbReference type="HAMAP-Rule" id="MF_00127"/>
    </source>
</evidence>
<evidence type="ECO:0000256" key="6">
    <source>
        <dbReference type="ARBA" id="ARBA00022741"/>
    </source>
</evidence>
<feature type="binding site" evidence="12">
    <location>
        <position position="260"/>
    </location>
    <ligand>
        <name>L-histidine</name>
        <dbReference type="ChEBI" id="CHEBI:57595"/>
    </ligand>
</feature>
<sequence>MPTRGIQAIRGMNDILPDQIYLWEFFEQVVRDWMAAYGYRNIRMPIVEQTDLFVRSIGAVTDIVEKEMYTFLDHLNGDSLTLRPEGTASCVRAALEHNLLYAGPQRLYYSGPMFRHERPQKGRYRQFHQVGAEALGYTGPDIDAELIVMCAELWKRLGISGVRLEIGTLGNTESRAVHRARLIQYLERHLGDLDEDASRRLHSNPLRILDSKNAAMKEIIDGAPRLLDDLDEDSLAHFERLQQILRIQGMNFEINPRLVRGLDYYNRTVFEWTTDKLGAQGTVCAGGRYDGLVEQIGGKAAPACGFALGVERVLALMVENASEIPCPVPDAYVIHQGEAAHDLAWKMARQLRDEGLKAVLHCGEGSFKAQMRKADASGARFAIIIGDDEAQAGEISIKPLREAAEQVRAGLMEAADLLKKNLRELEPENS</sequence>
<dbReference type="Proteomes" id="UP000183107">
    <property type="component" value="Unassembled WGS sequence"/>
</dbReference>
<evidence type="ECO:0000256" key="9">
    <source>
        <dbReference type="ARBA" id="ARBA00023146"/>
    </source>
</evidence>
<dbReference type="GO" id="GO:0005524">
    <property type="term" value="F:ATP binding"/>
    <property type="evidence" value="ECO:0007669"/>
    <property type="project" value="UniProtKB-UniRule"/>
</dbReference>
<name>A0A1I5F2A2_9PROT</name>
<evidence type="ECO:0000256" key="2">
    <source>
        <dbReference type="ARBA" id="ARBA00008226"/>
    </source>
</evidence>
<evidence type="ECO:0000256" key="8">
    <source>
        <dbReference type="ARBA" id="ARBA00022917"/>
    </source>
</evidence>
<dbReference type="InterPro" id="IPR006195">
    <property type="entry name" value="aa-tRNA-synth_II"/>
</dbReference>
<dbReference type="GO" id="GO:0005737">
    <property type="term" value="C:cytoplasm"/>
    <property type="evidence" value="ECO:0007669"/>
    <property type="project" value="UniProtKB-SubCell"/>
</dbReference>
<dbReference type="Gene3D" id="3.30.930.10">
    <property type="entry name" value="Bira Bifunctional Protein, Domain 2"/>
    <property type="match status" value="1"/>
</dbReference>
<keyword evidence="5 11" id="KW-0436">Ligase</keyword>
<keyword evidence="8 11" id="KW-0648">Protein biosynthesis</keyword>
<evidence type="ECO:0000259" key="13">
    <source>
        <dbReference type="PROSITE" id="PS50862"/>
    </source>
</evidence>
<dbReference type="GO" id="GO:0006427">
    <property type="term" value="P:histidyl-tRNA aminoacylation"/>
    <property type="evidence" value="ECO:0007669"/>
    <property type="project" value="UniProtKB-UniRule"/>
</dbReference>
<evidence type="ECO:0000256" key="12">
    <source>
        <dbReference type="PIRSR" id="PIRSR001549-1"/>
    </source>
</evidence>
<dbReference type="PIRSF" id="PIRSF001549">
    <property type="entry name" value="His-tRNA_synth"/>
    <property type="match status" value="1"/>
</dbReference>
<dbReference type="HAMAP" id="MF_00127">
    <property type="entry name" value="His_tRNA_synth"/>
    <property type="match status" value="1"/>
</dbReference>
<dbReference type="InterPro" id="IPR004516">
    <property type="entry name" value="HisRS/HisZ"/>
</dbReference>
<evidence type="ECO:0000256" key="5">
    <source>
        <dbReference type="ARBA" id="ARBA00022598"/>
    </source>
</evidence>
<evidence type="ECO:0000256" key="1">
    <source>
        <dbReference type="ARBA" id="ARBA00004496"/>
    </source>
</evidence>
<protein>
    <recommendedName>
        <fullName evidence="11">Histidine--tRNA ligase</fullName>
        <ecNumber evidence="11">6.1.1.21</ecNumber>
    </recommendedName>
    <alternativeName>
        <fullName evidence="11">Histidyl-tRNA synthetase</fullName>
        <shortName evidence="11">HisRS</shortName>
    </alternativeName>
</protein>
<dbReference type="STRING" id="1266925.GCA_000619905_02174"/>
<keyword evidence="6 11" id="KW-0547">Nucleotide-binding</keyword>
<dbReference type="NCBIfam" id="TIGR00442">
    <property type="entry name" value="hisS"/>
    <property type="match status" value="1"/>
</dbReference>
<dbReference type="InterPro" id="IPR041715">
    <property type="entry name" value="HisRS-like_core"/>
</dbReference>
<comment type="subcellular location">
    <subcellularLocation>
        <location evidence="1 11">Cytoplasm</location>
    </subcellularLocation>
</comment>
<gene>
    <name evidence="11" type="primary">hisS</name>
    <name evidence="14" type="ORF">SAMN05216386_2843</name>
</gene>
<dbReference type="OrthoDB" id="9800814at2"/>
<dbReference type="Pfam" id="PF13393">
    <property type="entry name" value="tRNA-synt_His"/>
    <property type="match status" value="1"/>
</dbReference>
<dbReference type="AlphaFoldDB" id="A0A1I5F2A2"/>
<dbReference type="Pfam" id="PF03129">
    <property type="entry name" value="HGTP_anticodon"/>
    <property type="match status" value="1"/>
</dbReference>
<dbReference type="SUPFAM" id="SSF55681">
    <property type="entry name" value="Class II aaRS and biotin synthetases"/>
    <property type="match status" value="1"/>
</dbReference>
<evidence type="ECO:0000313" key="14">
    <source>
        <dbReference type="EMBL" id="SFO17736.1"/>
    </source>
</evidence>
<dbReference type="InterPro" id="IPR033656">
    <property type="entry name" value="HisRS_anticodon"/>
</dbReference>
<keyword evidence="4 11" id="KW-0963">Cytoplasm</keyword>
<dbReference type="PROSITE" id="PS50862">
    <property type="entry name" value="AA_TRNA_LIGASE_II"/>
    <property type="match status" value="1"/>
</dbReference>
<evidence type="ECO:0000256" key="4">
    <source>
        <dbReference type="ARBA" id="ARBA00022490"/>
    </source>
</evidence>
<dbReference type="EMBL" id="FOVJ01000010">
    <property type="protein sequence ID" value="SFO17736.1"/>
    <property type="molecule type" value="Genomic_DNA"/>
</dbReference>
<evidence type="ECO:0000313" key="15">
    <source>
        <dbReference type="Proteomes" id="UP000183107"/>
    </source>
</evidence>
<keyword evidence="9 11" id="KW-0030">Aminoacyl-tRNA synthetase</keyword>
<feature type="binding site" evidence="12">
    <location>
        <position position="133"/>
    </location>
    <ligand>
        <name>L-histidine</name>
        <dbReference type="ChEBI" id="CHEBI:57595"/>
    </ligand>
</feature>
<comment type="subunit">
    <text evidence="3 11">Homodimer.</text>
</comment>
<keyword evidence="15" id="KW-1185">Reference proteome</keyword>
<reference evidence="15" key="1">
    <citation type="submission" date="2016-10" db="EMBL/GenBank/DDBJ databases">
        <authorList>
            <person name="Varghese N."/>
        </authorList>
    </citation>
    <scope>NUCLEOTIDE SEQUENCE [LARGE SCALE GENOMIC DNA]</scope>
    <source>
        <strain evidence="15">Nsp8</strain>
    </source>
</reference>
<feature type="binding site" evidence="12">
    <location>
        <position position="115"/>
    </location>
    <ligand>
        <name>L-histidine</name>
        <dbReference type="ChEBI" id="CHEBI:57595"/>
    </ligand>
</feature>
<dbReference type="InterPro" id="IPR004154">
    <property type="entry name" value="Anticodon-bd"/>
</dbReference>
<organism evidence="14 15">
    <name type="scientific">Nitrosospira briensis</name>
    <dbReference type="NCBI Taxonomy" id="35799"/>
    <lineage>
        <taxon>Bacteria</taxon>
        <taxon>Pseudomonadati</taxon>
        <taxon>Pseudomonadota</taxon>
        <taxon>Betaproteobacteria</taxon>
        <taxon>Nitrosomonadales</taxon>
        <taxon>Nitrosomonadaceae</taxon>
        <taxon>Nitrosospira</taxon>
    </lineage>
</organism>
<dbReference type="InterPro" id="IPR015807">
    <property type="entry name" value="His-tRNA-ligase"/>
</dbReference>
<evidence type="ECO:0000256" key="3">
    <source>
        <dbReference type="ARBA" id="ARBA00011738"/>
    </source>
</evidence>